<dbReference type="AlphaFoldDB" id="A0A7I7PA68"/>
<protein>
    <submittedName>
        <fullName evidence="2">Uncharacterized protein</fullName>
    </submittedName>
</protein>
<accession>A0A7I7PA68</accession>
<dbReference type="KEGG" id="mnv:MNVI_07990"/>
<dbReference type="RefSeq" id="WP_163747934.1">
    <property type="nucleotide sequence ID" value="NZ_AP022583.1"/>
</dbReference>
<organism evidence="2 3">
    <name type="scientific">Mycobacterium noviomagense</name>
    <dbReference type="NCBI Taxonomy" id="459858"/>
    <lineage>
        <taxon>Bacteria</taxon>
        <taxon>Bacillati</taxon>
        <taxon>Actinomycetota</taxon>
        <taxon>Actinomycetes</taxon>
        <taxon>Mycobacteriales</taxon>
        <taxon>Mycobacteriaceae</taxon>
        <taxon>Mycobacterium</taxon>
    </lineage>
</organism>
<feature type="compositionally biased region" description="Polar residues" evidence="1">
    <location>
        <begin position="38"/>
        <end position="47"/>
    </location>
</feature>
<name>A0A7I7PA68_9MYCO</name>
<dbReference type="EMBL" id="AP022583">
    <property type="protein sequence ID" value="BBY05481.1"/>
    <property type="molecule type" value="Genomic_DNA"/>
</dbReference>
<gene>
    <name evidence="2" type="ORF">MNVI_07990</name>
</gene>
<evidence type="ECO:0000313" key="3">
    <source>
        <dbReference type="Proteomes" id="UP000466894"/>
    </source>
</evidence>
<sequence length="57" mass="6044">MGPEPQVGSQAGVVHPLCIQGGKIAKVPPPPHARNRQRTVNTVSAHSKSWMHNDPAA</sequence>
<feature type="region of interest" description="Disordered" evidence="1">
    <location>
        <begin position="23"/>
        <end position="57"/>
    </location>
</feature>
<dbReference type="Proteomes" id="UP000466894">
    <property type="component" value="Chromosome"/>
</dbReference>
<proteinExistence type="predicted"/>
<evidence type="ECO:0000256" key="1">
    <source>
        <dbReference type="SAM" id="MobiDB-lite"/>
    </source>
</evidence>
<reference evidence="2 3" key="1">
    <citation type="journal article" date="2019" name="Emerg. Microbes Infect.">
        <title>Comprehensive subspecies identification of 175 nontuberculous mycobacteria species based on 7547 genomic profiles.</title>
        <authorList>
            <person name="Matsumoto Y."/>
            <person name="Kinjo T."/>
            <person name="Motooka D."/>
            <person name="Nabeya D."/>
            <person name="Jung N."/>
            <person name="Uechi K."/>
            <person name="Horii T."/>
            <person name="Iida T."/>
            <person name="Fujita J."/>
            <person name="Nakamura S."/>
        </authorList>
    </citation>
    <scope>NUCLEOTIDE SEQUENCE [LARGE SCALE GENOMIC DNA]</scope>
    <source>
        <strain evidence="2 3">JCM 16367</strain>
    </source>
</reference>
<evidence type="ECO:0000313" key="2">
    <source>
        <dbReference type="EMBL" id="BBY05481.1"/>
    </source>
</evidence>